<proteinExistence type="predicted"/>
<dbReference type="RefSeq" id="WP_089151037.1">
    <property type="nucleotide sequence ID" value="NZ_JAOTGY010000009.1"/>
</dbReference>
<sequence length="75" mass="8730">METSKQEKLSKKQLAEALGMSSTTLWRCLNSAKANAKKFKLEKLPVHSNYPGGRKYFYLVEVQNWLNKVFKYSNE</sequence>
<organism evidence="1 2">
    <name type="scientific">Lactobacillus amylovorus</name>
    <dbReference type="NCBI Taxonomy" id="1604"/>
    <lineage>
        <taxon>Bacteria</taxon>
        <taxon>Bacillati</taxon>
        <taxon>Bacillota</taxon>
        <taxon>Bacilli</taxon>
        <taxon>Lactobacillales</taxon>
        <taxon>Lactobacillaceae</taxon>
        <taxon>Lactobacillus</taxon>
    </lineage>
</organism>
<protein>
    <submittedName>
        <fullName evidence="1">Winged helix-turn-helix domain-containing protein</fullName>
    </submittedName>
</protein>
<name>A0A9X3W5M5_LACAM</name>
<reference evidence="1" key="2">
    <citation type="submission" date="2022-10" db="EMBL/GenBank/DDBJ databases">
        <authorList>
            <person name="Kostovova I."/>
            <person name="Moravkova M."/>
            <person name="Pechar R."/>
        </authorList>
    </citation>
    <scope>NUCLEOTIDE SEQUENCE</scope>
    <source>
        <strain evidence="1">M490A</strain>
    </source>
</reference>
<evidence type="ECO:0000313" key="1">
    <source>
        <dbReference type="EMBL" id="MDB6258200.1"/>
    </source>
</evidence>
<evidence type="ECO:0000313" key="2">
    <source>
        <dbReference type="Proteomes" id="UP001141981"/>
    </source>
</evidence>
<gene>
    <name evidence="1" type="ORF">ODU72_05865</name>
</gene>
<dbReference type="AlphaFoldDB" id="A0A9X3W5M5"/>
<comment type="caution">
    <text evidence="1">The sequence shown here is derived from an EMBL/GenBank/DDBJ whole genome shotgun (WGS) entry which is preliminary data.</text>
</comment>
<dbReference type="Proteomes" id="UP001141981">
    <property type="component" value="Unassembled WGS sequence"/>
</dbReference>
<dbReference type="EMBL" id="JAOTGY010000009">
    <property type="protein sequence ID" value="MDB6258200.1"/>
    <property type="molecule type" value="Genomic_DNA"/>
</dbReference>
<accession>A0A9X3W5M5</accession>
<reference evidence="1" key="1">
    <citation type="journal article" date="2022" name="Microorganisms">
        <title>Antibiotic Susceptibility, Resistance Gene Determinants and Corresponding Genomic Regions in Lactobacillus amylovorus Isolates Derived from Wild Boars and Domestic Pigs.</title>
        <authorList>
            <person name="Moravkova M."/>
            <person name="Kostovova I."/>
            <person name="Kavanova K."/>
            <person name="Pechar R."/>
            <person name="Stanek S."/>
            <person name="Brychta A."/>
            <person name="Zeman M."/>
            <person name="Kubasova T."/>
        </authorList>
    </citation>
    <scope>NUCLEOTIDE SEQUENCE</scope>
    <source>
        <strain evidence="1">M490A</strain>
    </source>
</reference>